<dbReference type="InterPro" id="IPR004358">
    <property type="entry name" value="Sig_transdc_His_kin-like_C"/>
</dbReference>
<keyword evidence="3" id="KW-0597">Phosphoprotein</keyword>
<keyword evidence="10" id="KW-1185">Reference proteome</keyword>
<dbReference type="InterPro" id="IPR003594">
    <property type="entry name" value="HATPase_dom"/>
</dbReference>
<dbReference type="RefSeq" id="WP_281763472.1">
    <property type="nucleotide sequence ID" value="NZ_BRVO01000001.1"/>
</dbReference>
<dbReference type="PRINTS" id="PR00344">
    <property type="entry name" value="BCTRLSENSOR"/>
</dbReference>
<dbReference type="PANTHER" id="PTHR43304:SF1">
    <property type="entry name" value="PAC DOMAIN-CONTAINING PROTEIN"/>
    <property type="match status" value="1"/>
</dbReference>
<keyword evidence="5" id="KW-0418">Kinase</keyword>
<dbReference type="InterPro" id="IPR000700">
    <property type="entry name" value="PAS-assoc_C"/>
</dbReference>
<gene>
    <name evidence="9" type="ORF">Y10_01740</name>
</gene>
<comment type="caution">
    <text evidence="9">The sequence shown here is derived from an EMBL/GenBank/DDBJ whole genome shotgun (WGS) entry which is preliminary data.</text>
</comment>
<feature type="domain" description="Histidine kinase" evidence="6">
    <location>
        <begin position="276"/>
        <end position="487"/>
    </location>
</feature>
<organism evidence="9 10">
    <name type="scientific">Neptunitalea lumnitzerae</name>
    <dbReference type="NCBI Taxonomy" id="2965509"/>
    <lineage>
        <taxon>Bacteria</taxon>
        <taxon>Pseudomonadati</taxon>
        <taxon>Bacteroidota</taxon>
        <taxon>Flavobacteriia</taxon>
        <taxon>Flavobacteriales</taxon>
        <taxon>Flavobacteriaceae</taxon>
        <taxon>Neptunitalea</taxon>
    </lineage>
</organism>
<dbReference type="EMBL" id="BRVO01000001">
    <property type="protein sequence ID" value="GLB47806.1"/>
    <property type="molecule type" value="Genomic_DNA"/>
</dbReference>
<comment type="catalytic activity">
    <reaction evidence="1">
        <text>ATP + protein L-histidine = ADP + protein N-phospho-L-histidine.</text>
        <dbReference type="EC" id="2.7.13.3"/>
    </reaction>
</comment>
<evidence type="ECO:0000259" key="6">
    <source>
        <dbReference type="PROSITE" id="PS50109"/>
    </source>
</evidence>
<feature type="domain" description="PAC" evidence="8">
    <location>
        <begin position="206"/>
        <end position="258"/>
    </location>
</feature>
<protein>
    <recommendedName>
        <fullName evidence="2">histidine kinase</fullName>
        <ecNumber evidence="2">2.7.13.3</ecNumber>
    </recommendedName>
</protein>
<dbReference type="SUPFAM" id="SSF55874">
    <property type="entry name" value="ATPase domain of HSP90 chaperone/DNA topoisomerase II/histidine kinase"/>
    <property type="match status" value="1"/>
</dbReference>
<feature type="domain" description="PAS" evidence="7">
    <location>
        <begin position="132"/>
        <end position="202"/>
    </location>
</feature>
<dbReference type="SUPFAM" id="SSF55785">
    <property type="entry name" value="PYP-like sensor domain (PAS domain)"/>
    <property type="match status" value="1"/>
</dbReference>
<dbReference type="Gene3D" id="3.30.565.10">
    <property type="entry name" value="Histidine kinase-like ATPase, C-terminal domain"/>
    <property type="match status" value="1"/>
</dbReference>
<reference evidence="9" key="1">
    <citation type="submission" date="2022-07" db="EMBL/GenBank/DDBJ databases">
        <title>Taxonomy of Novel Oxalotrophic and Methylotrophic Bacteria.</title>
        <authorList>
            <person name="Sahin N."/>
            <person name="Tani A."/>
        </authorList>
    </citation>
    <scope>NUCLEOTIDE SEQUENCE</scope>
    <source>
        <strain evidence="9">Y10</strain>
    </source>
</reference>
<dbReference type="Gene3D" id="3.30.450.20">
    <property type="entry name" value="PAS domain"/>
    <property type="match status" value="1"/>
</dbReference>
<dbReference type="PROSITE" id="PS50109">
    <property type="entry name" value="HIS_KIN"/>
    <property type="match status" value="1"/>
</dbReference>
<evidence type="ECO:0000256" key="1">
    <source>
        <dbReference type="ARBA" id="ARBA00000085"/>
    </source>
</evidence>
<dbReference type="Pfam" id="PF13426">
    <property type="entry name" value="PAS_9"/>
    <property type="match status" value="1"/>
</dbReference>
<dbReference type="InterPro" id="IPR005467">
    <property type="entry name" value="His_kinase_dom"/>
</dbReference>
<keyword evidence="4" id="KW-0808">Transferase</keyword>
<evidence type="ECO:0000256" key="4">
    <source>
        <dbReference type="ARBA" id="ARBA00022679"/>
    </source>
</evidence>
<dbReference type="NCBIfam" id="TIGR00229">
    <property type="entry name" value="sensory_box"/>
    <property type="match status" value="1"/>
</dbReference>
<dbReference type="EC" id="2.7.13.3" evidence="2"/>
<dbReference type="PROSITE" id="PS50113">
    <property type="entry name" value="PAC"/>
    <property type="match status" value="1"/>
</dbReference>
<evidence type="ECO:0000313" key="9">
    <source>
        <dbReference type="EMBL" id="GLB47806.1"/>
    </source>
</evidence>
<dbReference type="PANTHER" id="PTHR43304">
    <property type="entry name" value="PHYTOCHROME-LIKE PROTEIN CPH1"/>
    <property type="match status" value="1"/>
</dbReference>
<dbReference type="InterPro" id="IPR052162">
    <property type="entry name" value="Sensor_kinase/Photoreceptor"/>
</dbReference>
<name>A0ABQ5MEI7_9FLAO</name>
<accession>A0ABQ5MEI7</accession>
<dbReference type="Proteomes" id="UP001143543">
    <property type="component" value="Unassembled WGS sequence"/>
</dbReference>
<evidence type="ECO:0000259" key="7">
    <source>
        <dbReference type="PROSITE" id="PS50112"/>
    </source>
</evidence>
<evidence type="ECO:0000259" key="8">
    <source>
        <dbReference type="PROSITE" id="PS50113"/>
    </source>
</evidence>
<dbReference type="InterPro" id="IPR036890">
    <property type="entry name" value="HATPase_C_sf"/>
</dbReference>
<evidence type="ECO:0000256" key="5">
    <source>
        <dbReference type="ARBA" id="ARBA00022777"/>
    </source>
</evidence>
<dbReference type="CDD" id="cd00130">
    <property type="entry name" value="PAS"/>
    <property type="match status" value="1"/>
</dbReference>
<dbReference type="SMART" id="SM00387">
    <property type="entry name" value="HATPase_c"/>
    <property type="match status" value="1"/>
</dbReference>
<evidence type="ECO:0000313" key="10">
    <source>
        <dbReference type="Proteomes" id="UP001143543"/>
    </source>
</evidence>
<evidence type="ECO:0000256" key="3">
    <source>
        <dbReference type="ARBA" id="ARBA00022553"/>
    </source>
</evidence>
<evidence type="ECO:0000256" key="2">
    <source>
        <dbReference type="ARBA" id="ARBA00012438"/>
    </source>
</evidence>
<dbReference type="InterPro" id="IPR035965">
    <property type="entry name" value="PAS-like_dom_sf"/>
</dbReference>
<proteinExistence type="predicted"/>
<dbReference type="Pfam" id="PF02518">
    <property type="entry name" value="HATPase_c"/>
    <property type="match status" value="1"/>
</dbReference>
<dbReference type="SMART" id="SM00091">
    <property type="entry name" value="PAS"/>
    <property type="match status" value="1"/>
</dbReference>
<sequence>MEAIQNCTKLQHTLEIAEIGQAYFNNETKVMYFDTVSCKIHETLKNRFSFIDLMRMYSTSSAKKYIETVRQGALTKQSRFDSILEIVTDSGAKKWIHLVGVPEYTKDICLGIQFLYKDVDQETREKMNLNLQSYTLDSSFKNATEGIAMVTIGGRFIKANPVLSAMLGYTEEELVNKPLIDFVPTEDLEELETVLAKFLMGTISQYQGEKQYINRLGQRIRVKLTISIIRDEDMIPLMFVIQLTDLTDIYQTEDKIKNLLYLVTDQNQRLLDFAYIISHNLRSHSSNLSMIIDLVKREFPKDVSNYYFPMLNATSKGLSQTMDDLNKAINSYSHNQEDVTEVNILEHFNIALNNKSEEIATIKAQIVNTIPDQVSIIHIPEYVINIFGNIIDNAIKFRNPDCSLKLEISHTELDDYEVIAIKDNGLGMKQQAPSNKLFGMYKTFHKNLSDRGIGLFIVKNQLEALKGKCVFESEEGVGSTFKIYFKK</sequence>
<dbReference type="InterPro" id="IPR000014">
    <property type="entry name" value="PAS"/>
</dbReference>
<dbReference type="PROSITE" id="PS50112">
    <property type="entry name" value="PAS"/>
    <property type="match status" value="1"/>
</dbReference>